<dbReference type="Proteomes" id="UP000265926">
    <property type="component" value="Unassembled WGS sequence"/>
</dbReference>
<dbReference type="EMBL" id="QWGR01000007">
    <property type="protein sequence ID" value="RIJ47614.1"/>
    <property type="molecule type" value="Genomic_DNA"/>
</dbReference>
<dbReference type="OrthoDB" id="5365632at2"/>
<feature type="transmembrane region" description="Helical" evidence="6">
    <location>
        <begin position="343"/>
        <end position="365"/>
    </location>
</feature>
<feature type="transmembrane region" description="Helical" evidence="6">
    <location>
        <begin position="377"/>
        <end position="396"/>
    </location>
</feature>
<feature type="transmembrane region" description="Helical" evidence="6">
    <location>
        <begin position="45"/>
        <end position="66"/>
    </location>
</feature>
<comment type="caution">
    <text evidence="7">The sequence shown here is derived from an EMBL/GenBank/DDBJ whole genome shotgun (WGS) entry which is preliminary data.</text>
</comment>
<evidence type="ECO:0000256" key="3">
    <source>
        <dbReference type="ARBA" id="ARBA00022692"/>
    </source>
</evidence>
<dbReference type="GO" id="GO:0005886">
    <property type="term" value="C:plasma membrane"/>
    <property type="evidence" value="ECO:0007669"/>
    <property type="project" value="UniProtKB-SubCell"/>
</dbReference>
<organism evidence="7 8">
    <name type="scientific">Maribellus luteus</name>
    <dbReference type="NCBI Taxonomy" id="2305463"/>
    <lineage>
        <taxon>Bacteria</taxon>
        <taxon>Pseudomonadati</taxon>
        <taxon>Bacteroidota</taxon>
        <taxon>Bacteroidia</taxon>
        <taxon>Marinilabiliales</taxon>
        <taxon>Prolixibacteraceae</taxon>
        <taxon>Maribellus</taxon>
    </lineage>
</organism>
<reference evidence="7 8" key="1">
    <citation type="submission" date="2018-08" db="EMBL/GenBank/DDBJ databases">
        <title>Pallidiluteibacterium maritimus gen. nov., sp. nov., isolated from coastal sediment.</title>
        <authorList>
            <person name="Zhou L.Y."/>
        </authorList>
    </citation>
    <scope>NUCLEOTIDE SEQUENCE [LARGE SCALE GENOMIC DNA]</scope>
    <source>
        <strain evidence="7 8">XSD2</strain>
    </source>
</reference>
<dbReference type="AlphaFoldDB" id="A0A399SXW6"/>
<feature type="transmembrane region" description="Helical" evidence="6">
    <location>
        <begin position="465"/>
        <end position="489"/>
    </location>
</feature>
<keyword evidence="4 6" id="KW-1133">Transmembrane helix</keyword>
<evidence type="ECO:0000313" key="7">
    <source>
        <dbReference type="EMBL" id="RIJ47614.1"/>
    </source>
</evidence>
<dbReference type="InterPro" id="IPR050833">
    <property type="entry name" value="Poly_Biosynth_Transport"/>
</dbReference>
<accession>A0A399SXW6</accession>
<keyword evidence="3 6" id="KW-0812">Transmembrane</keyword>
<sequence length="511" mass="58545">MSSRNNRRIAKNTMMLYFRMLLMMGVSLFTVRVVLDTLGTVDYGLYNVVGGIVTMFSFLSATMSGASQRFFSFELGRKDYTQLKRIFSITLLIYAIFGAIVLFLAETVGLWFLNHKLTIPSERISAANWVYQFSIFSFIVTMFRTPYNAIIIANEKMDVYAYVSIVEVILKLLIVYLLLLFSFDKLKLYAALMFVVTLIVALVYIIYSRRKFEETKFTFYWNISLFKEILSFSFWNLFGAIAGIFKGQGVNIVLNMFFGPAVNAARGIAFQVNSALNQFVQNFMTATKPQIIKYYAEGEKGKMFKLVFLSSKLSFLLLFIVTMPVILETNFVFNLWLKETPEYVILFSRLILINTLIDSLSYPLITAAQATGKIKQYQALIGGVMLLNLPVSYFFLMLGYSAQSVFIIAIIISIINLFLRLFMLKKMIGLSLKQFVSDVLIRISITAVIAYILPCFVFIKLSYGISRFFIVVLMGFVSSCIVIYSISLLKNERKYIIKSILFIKDKIFHLN</sequence>
<keyword evidence="2" id="KW-1003">Cell membrane</keyword>
<dbReference type="PANTHER" id="PTHR30250:SF26">
    <property type="entry name" value="PSMA PROTEIN"/>
    <property type="match status" value="1"/>
</dbReference>
<evidence type="ECO:0000256" key="5">
    <source>
        <dbReference type="ARBA" id="ARBA00023136"/>
    </source>
</evidence>
<evidence type="ECO:0000256" key="2">
    <source>
        <dbReference type="ARBA" id="ARBA00022475"/>
    </source>
</evidence>
<name>A0A399SXW6_9BACT</name>
<feature type="transmembrane region" description="Helical" evidence="6">
    <location>
        <begin position="86"/>
        <end position="113"/>
    </location>
</feature>
<feature type="transmembrane region" description="Helical" evidence="6">
    <location>
        <begin position="188"/>
        <end position="207"/>
    </location>
</feature>
<gene>
    <name evidence="7" type="ORF">D1614_13595</name>
</gene>
<dbReference type="PANTHER" id="PTHR30250">
    <property type="entry name" value="PST FAMILY PREDICTED COLANIC ACID TRANSPORTER"/>
    <property type="match status" value="1"/>
</dbReference>
<evidence type="ECO:0000313" key="8">
    <source>
        <dbReference type="Proteomes" id="UP000265926"/>
    </source>
</evidence>
<keyword evidence="8" id="KW-1185">Reference proteome</keyword>
<feature type="transmembrane region" description="Helical" evidence="6">
    <location>
        <begin position="159"/>
        <end position="182"/>
    </location>
</feature>
<evidence type="ECO:0000256" key="4">
    <source>
        <dbReference type="ARBA" id="ARBA00022989"/>
    </source>
</evidence>
<feature type="transmembrane region" description="Helical" evidence="6">
    <location>
        <begin position="439"/>
        <end position="459"/>
    </location>
</feature>
<evidence type="ECO:0000256" key="1">
    <source>
        <dbReference type="ARBA" id="ARBA00004651"/>
    </source>
</evidence>
<evidence type="ECO:0000256" key="6">
    <source>
        <dbReference type="SAM" id="Phobius"/>
    </source>
</evidence>
<keyword evidence="5 6" id="KW-0472">Membrane</keyword>
<feature type="transmembrane region" description="Helical" evidence="6">
    <location>
        <begin position="129"/>
        <end position="147"/>
    </location>
</feature>
<comment type="subcellular location">
    <subcellularLocation>
        <location evidence="1">Cell membrane</location>
        <topology evidence="1">Multi-pass membrane protein</topology>
    </subcellularLocation>
</comment>
<proteinExistence type="predicted"/>
<feature type="transmembrane region" description="Helical" evidence="6">
    <location>
        <begin position="313"/>
        <end position="337"/>
    </location>
</feature>
<feature type="transmembrane region" description="Helical" evidence="6">
    <location>
        <begin position="402"/>
        <end position="419"/>
    </location>
</feature>
<protein>
    <submittedName>
        <fullName evidence="7">Lipopolysaccharide biosynthesis protein</fullName>
    </submittedName>
</protein>